<comment type="caution">
    <text evidence="1">The sequence shown here is derived from an EMBL/GenBank/DDBJ whole genome shotgun (WGS) entry which is preliminary data.</text>
</comment>
<organism evidence="1 2">
    <name type="scientific">Seminavis robusta</name>
    <dbReference type="NCBI Taxonomy" id="568900"/>
    <lineage>
        <taxon>Eukaryota</taxon>
        <taxon>Sar</taxon>
        <taxon>Stramenopiles</taxon>
        <taxon>Ochrophyta</taxon>
        <taxon>Bacillariophyta</taxon>
        <taxon>Bacillariophyceae</taxon>
        <taxon>Bacillariophycidae</taxon>
        <taxon>Naviculales</taxon>
        <taxon>Naviculaceae</taxon>
        <taxon>Seminavis</taxon>
    </lineage>
</organism>
<dbReference type="AlphaFoldDB" id="A0A9N8EUY5"/>
<name>A0A9N8EUY5_9STRA</name>
<gene>
    <name evidence="1" type="ORF">SEMRO_1899_G304221.1</name>
</gene>
<sequence length="103" mass="10924">MPHAHSGLGQLYQTPPYKHCKGDLTTCSNALPGGERATIWLTAGNFEPVESIVTGGWSNPCPYDDMAGPGSVACRDNHTQGTNVAPMDDSNESPARVCLLQLP</sequence>
<keyword evidence="2" id="KW-1185">Reference proteome</keyword>
<evidence type="ECO:0000313" key="1">
    <source>
        <dbReference type="EMBL" id="CAB9526845.1"/>
    </source>
</evidence>
<reference evidence="1" key="1">
    <citation type="submission" date="2020-06" db="EMBL/GenBank/DDBJ databases">
        <authorList>
            <consortium name="Plant Systems Biology data submission"/>
        </authorList>
    </citation>
    <scope>NUCLEOTIDE SEQUENCE</scope>
    <source>
        <strain evidence="1">D6</strain>
    </source>
</reference>
<dbReference type="EMBL" id="CAICTM010001897">
    <property type="protein sequence ID" value="CAB9526845.1"/>
    <property type="molecule type" value="Genomic_DNA"/>
</dbReference>
<accession>A0A9N8EUY5</accession>
<dbReference type="Proteomes" id="UP001153069">
    <property type="component" value="Unassembled WGS sequence"/>
</dbReference>
<protein>
    <submittedName>
        <fullName evidence="1">Uncharacterized protein</fullName>
    </submittedName>
</protein>
<proteinExistence type="predicted"/>
<evidence type="ECO:0000313" key="2">
    <source>
        <dbReference type="Proteomes" id="UP001153069"/>
    </source>
</evidence>